<evidence type="ECO:0000313" key="2">
    <source>
        <dbReference type="EMBL" id="OLP78638.1"/>
    </source>
</evidence>
<evidence type="ECO:0000259" key="1">
    <source>
        <dbReference type="PROSITE" id="PS51184"/>
    </source>
</evidence>
<dbReference type="InterPro" id="IPR003347">
    <property type="entry name" value="JmjC_dom"/>
</dbReference>
<dbReference type="PANTHER" id="PTHR12461:SF105">
    <property type="entry name" value="HYPOXIA-INDUCIBLE FACTOR 1-ALPHA INHIBITOR"/>
    <property type="match status" value="1"/>
</dbReference>
<comment type="caution">
    <text evidence="2">The sequence shown here is derived from an EMBL/GenBank/DDBJ whole genome shotgun (WGS) entry which is preliminary data.</text>
</comment>
<gene>
    <name evidence="2" type="ORF">AK812_SmicGene41161</name>
</gene>
<organism evidence="2 3">
    <name type="scientific">Symbiodinium microadriaticum</name>
    <name type="common">Dinoflagellate</name>
    <name type="synonym">Zooxanthella microadriatica</name>
    <dbReference type="NCBI Taxonomy" id="2951"/>
    <lineage>
        <taxon>Eukaryota</taxon>
        <taxon>Sar</taxon>
        <taxon>Alveolata</taxon>
        <taxon>Dinophyceae</taxon>
        <taxon>Suessiales</taxon>
        <taxon>Symbiodiniaceae</taxon>
        <taxon>Symbiodinium</taxon>
    </lineage>
</organism>
<dbReference type="EMBL" id="LSRX01001583">
    <property type="protein sequence ID" value="OLP78638.1"/>
    <property type="molecule type" value="Genomic_DNA"/>
</dbReference>
<dbReference type="PANTHER" id="PTHR12461">
    <property type="entry name" value="HYPOXIA-INDUCIBLE FACTOR 1 ALPHA INHIBITOR-RELATED"/>
    <property type="match status" value="1"/>
</dbReference>
<keyword evidence="3" id="KW-1185">Reference proteome</keyword>
<dbReference type="Gene3D" id="2.60.120.650">
    <property type="entry name" value="Cupin"/>
    <property type="match status" value="1"/>
</dbReference>
<dbReference type="SUPFAM" id="SSF51197">
    <property type="entry name" value="Clavaminate synthase-like"/>
    <property type="match status" value="1"/>
</dbReference>
<dbReference type="OrthoDB" id="424285at2759"/>
<accession>A0A1Q9C6T7</accession>
<dbReference type="Proteomes" id="UP000186817">
    <property type="component" value="Unassembled WGS sequence"/>
</dbReference>
<feature type="domain" description="JmjC" evidence="1">
    <location>
        <begin position="201"/>
        <end position="403"/>
    </location>
</feature>
<evidence type="ECO:0000313" key="3">
    <source>
        <dbReference type="Proteomes" id="UP000186817"/>
    </source>
</evidence>
<dbReference type="SMART" id="SM00558">
    <property type="entry name" value="JmjC"/>
    <property type="match status" value="1"/>
</dbReference>
<dbReference type="InterPro" id="IPR041667">
    <property type="entry name" value="Cupin_8"/>
</dbReference>
<reference evidence="2 3" key="1">
    <citation type="submission" date="2016-02" db="EMBL/GenBank/DDBJ databases">
        <title>Genome analysis of coral dinoflagellate symbionts highlights evolutionary adaptations to a symbiotic lifestyle.</title>
        <authorList>
            <person name="Aranda M."/>
            <person name="Li Y."/>
            <person name="Liew Y.J."/>
            <person name="Baumgarten S."/>
            <person name="Simakov O."/>
            <person name="Wilson M."/>
            <person name="Piel J."/>
            <person name="Ashoor H."/>
            <person name="Bougouffa S."/>
            <person name="Bajic V.B."/>
            <person name="Ryu T."/>
            <person name="Ravasi T."/>
            <person name="Bayer T."/>
            <person name="Micklem G."/>
            <person name="Kim H."/>
            <person name="Bhak J."/>
            <person name="Lajeunesse T.C."/>
            <person name="Voolstra C.R."/>
        </authorList>
    </citation>
    <scope>NUCLEOTIDE SEQUENCE [LARGE SCALE GENOMIC DNA]</scope>
    <source>
        <strain evidence="2 3">CCMP2467</strain>
    </source>
</reference>
<sequence>MSGSSPSSSTCRGDKTCGAQTTLPHPAFGTCLQQLEEVFHWELDRFRGFAARSQPCVLRGVAADWPMVVQGRFQDNVQLLRRCLGNRRCLVSFDPTASFFNYEIPRSFQTKPRSVREPSGADAPRLINPGRLEMMFGDFLTAAELKHGVVAPTETAVRAVSMPYDADDAGTGRNLKASQDILYVPLRELQQLSLYCVDDAADWPDDLLQEFVPGDLTTKLDMPEWQPFLRERRLWMCAGGPEGTRHLTAGFHWDHLQNLHAVISGKKEVFLVAPLQAPALYGTRFSRQAQWNMSTSEHGRILLEKCDMQSIESTSDYTLVSIDRRFEENSLTHPAMVEEMKEPVARAMLYPGDAIYIPPGWWHSVRTWQPQSPEALPFSMSVNFWYEMTPEAAAAQRSMLLTLEVLSCQHALAGLPEEHISKLLKKLGVKEESDDGFTAVD</sequence>
<dbReference type="OMA" id="WWHSVRT"/>
<dbReference type="PROSITE" id="PS51184">
    <property type="entry name" value="JMJC"/>
    <property type="match status" value="1"/>
</dbReference>
<dbReference type="Pfam" id="PF13621">
    <property type="entry name" value="Cupin_8"/>
    <property type="match status" value="1"/>
</dbReference>
<name>A0A1Q9C6T7_SYMMI</name>
<protein>
    <recommendedName>
        <fullName evidence="1">JmjC domain-containing protein</fullName>
    </recommendedName>
</protein>
<proteinExistence type="predicted"/>
<dbReference type="AlphaFoldDB" id="A0A1Q9C6T7"/>